<feature type="compositionally biased region" description="Polar residues" evidence="1">
    <location>
        <begin position="801"/>
        <end position="817"/>
    </location>
</feature>
<dbReference type="SMART" id="SM00325">
    <property type="entry name" value="RhoGEF"/>
    <property type="match status" value="1"/>
</dbReference>
<evidence type="ECO:0000313" key="3">
    <source>
        <dbReference type="EMBL" id="OAG15362.1"/>
    </source>
</evidence>
<dbReference type="Proteomes" id="UP000077248">
    <property type="component" value="Unassembled WGS sequence"/>
</dbReference>
<feature type="region of interest" description="Disordered" evidence="1">
    <location>
        <begin position="876"/>
        <end position="902"/>
    </location>
</feature>
<dbReference type="EMBL" id="KV441494">
    <property type="protein sequence ID" value="OAG15362.1"/>
    <property type="molecule type" value="Genomic_DNA"/>
</dbReference>
<proteinExistence type="predicted"/>
<feature type="region of interest" description="Disordered" evidence="1">
    <location>
        <begin position="792"/>
        <end position="818"/>
    </location>
</feature>
<dbReference type="SUPFAM" id="SSF48065">
    <property type="entry name" value="DBL homology domain (DH-domain)"/>
    <property type="match status" value="1"/>
</dbReference>
<feature type="domain" description="DH" evidence="2">
    <location>
        <begin position="320"/>
        <end position="578"/>
    </location>
</feature>
<feature type="region of interest" description="Disordered" evidence="1">
    <location>
        <begin position="217"/>
        <end position="253"/>
    </location>
</feature>
<feature type="compositionally biased region" description="Acidic residues" evidence="1">
    <location>
        <begin position="133"/>
        <end position="149"/>
    </location>
</feature>
<dbReference type="SUPFAM" id="SSF50729">
    <property type="entry name" value="PH domain-like"/>
    <property type="match status" value="1"/>
</dbReference>
<dbReference type="InterPro" id="IPR035899">
    <property type="entry name" value="DBL_dom_sf"/>
</dbReference>
<dbReference type="GO" id="GO:0005085">
    <property type="term" value="F:guanyl-nucleotide exchange factor activity"/>
    <property type="evidence" value="ECO:0007669"/>
    <property type="project" value="InterPro"/>
</dbReference>
<organism evidence="3 4">
    <name type="scientific">Alternaria alternata</name>
    <name type="common">Alternaria rot fungus</name>
    <name type="synonym">Torula alternata</name>
    <dbReference type="NCBI Taxonomy" id="5599"/>
    <lineage>
        <taxon>Eukaryota</taxon>
        <taxon>Fungi</taxon>
        <taxon>Dikarya</taxon>
        <taxon>Ascomycota</taxon>
        <taxon>Pezizomycotina</taxon>
        <taxon>Dothideomycetes</taxon>
        <taxon>Pleosporomycetidae</taxon>
        <taxon>Pleosporales</taxon>
        <taxon>Pleosporineae</taxon>
        <taxon>Pleosporaceae</taxon>
        <taxon>Alternaria</taxon>
        <taxon>Alternaria sect. Alternaria</taxon>
        <taxon>Alternaria alternata complex</taxon>
    </lineage>
</organism>
<dbReference type="OMA" id="WTHIQDD"/>
<name>A0A177D8C9_ALTAL</name>
<evidence type="ECO:0000259" key="2">
    <source>
        <dbReference type="PROSITE" id="PS50010"/>
    </source>
</evidence>
<protein>
    <submittedName>
        <fullName evidence="3">Rho guanyl nucleotide exchange factor</fullName>
    </submittedName>
</protein>
<dbReference type="Gene3D" id="1.20.900.10">
    <property type="entry name" value="Dbl homology (DH) domain"/>
    <property type="match status" value="1"/>
</dbReference>
<dbReference type="GO" id="GO:0005737">
    <property type="term" value="C:cytoplasm"/>
    <property type="evidence" value="ECO:0007669"/>
    <property type="project" value="TreeGrafter"/>
</dbReference>
<sequence>MAYVLSLRPQSPLKRSFSDNPYLNSCSPQKDTLLAPLSDIAARNGSACSLYSLGATRADWSPSNENTPPLTSQSLLDLVPEKPGFPFNTRHVVEEPRKRNCGPSRPPPSFSRLTALPKPIPRGYHKSQQVVESSEDDQDSAEDMDIDDNNFDDTRLFNLYEAIHVPLPEGRFTDDDGNEPHEEYEEEPVAITISSQPFRRWMSTLKRRHAQRWKENFSDLPRPSFDPTDGSSVLSRPLGRLSESARRTSESMTSSMGYVTAMKSASITTASKSLAPRSEVGKVRLGNRSGNYSEVRRSLESHRGALGPVLDENAWLRSLQRRKVVEELISSEESYIADLKVLINDYFMILTALPTLSGQTRSSIQQNISQILQLHEDLLAELHHVVPQADFTKSAYQEMYPVTKAKHIRFHSADIVPGRFAEHKTARRLRHSLEIGRSPDRRPQGLVTDTQTAGNIAKVFNKHMKRFFTYEEYGAHWTTMSQDLTTMCKGLHGWQEYERGVEALQKVVASENNREAGSKKALSFPDLLIKPIQRVCKYPLLFDDLCRHTPVYDDPEAHAELEKALFRLQETIREVNKAKDDPQTRRLIEITWQLQDRLAFSDHKISRALVFRLLGHVLLCGALHVTYQTPDRIKGSYLVCVLYKSCLVLATASRFRTPYTVVASIGLANATIEESDNGRGIQCHTAPHTWKFVFEHGHRLHELIFSACTSQEEEVWKKQLRERIVYETHDFVEGQSNMQDMYTSLSLGLKSLGPVFGHANTLVRRMSVHRAATLGAKTNMSQVIIKNTQAQKLPDTPPTFSPSVVTRSQSHLSSNHIPTLAPRRAERVRLEGALEDVWTKDMLPFPGMSNRRMETQIRASANSVMRKLSMASIASNFSRRSPSLSNTSNTRSEDSFGSRMHKMSNGNLRAQSVATDRRPAVVLPPVVDFHSAPAAFLPEDFEVRDSRPGSRRRRLANRAIGVERPATTDKTALNKPKKVRRLSTNLISLPRSDSSARAAERKASKDSTATTLRGAVLPNEVDVTKHMENRRQKRQYEYNMTDSRPASAGVASVASNKFAKSKSRIFNFFR</sequence>
<dbReference type="RefSeq" id="XP_018380783.1">
    <property type="nucleotide sequence ID" value="XM_018535101.1"/>
</dbReference>
<reference evidence="3 4" key="1">
    <citation type="submission" date="2016-05" db="EMBL/GenBank/DDBJ databases">
        <title>Comparative analysis of secretome profiles of manganese(II)-oxidizing ascomycete fungi.</title>
        <authorList>
            <consortium name="DOE Joint Genome Institute"/>
            <person name="Zeiner C.A."/>
            <person name="Purvine S.O."/>
            <person name="Zink E.M."/>
            <person name="Wu S."/>
            <person name="Pasa-Tolic L."/>
            <person name="Chaput D.L."/>
            <person name="Haridas S."/>
            <person name="Grigoriev I.V."/>
            <person name="Santelli C.M."/>
            <person name="Hansel C.M."/>
        </authorList>
    </citation>
    <scope>NUCLEOTIDE SEQUENCE [LARGE SCALE GENOMIC DNA]</scope>
    <source>
        <strain evidence="3 4">SRC1lrK2f</strain>
    </source>
</reference>
<dbReference type="Pfam" id="PF00621">
    <property type="entry name" value="RhoGEF"/>
    <property type="match status" value="1"/>
</dbReference>
<dbReference type="VEuPathDB" id="FungiDB:CC77DRAFT_946711"/>
<feature type="compositionally biased region" description="Polar residues" evidence="1">
    <location>
        <begin position="876"/>
        <end position="890"/>
    </location>
</feature>
<dbReference type="PROSITE" id="PS50010">
    <property type="entry name" value="DH_2"/>
    <property type="match status" value="1"/>
</dbReference>
<feature type="region of interest" description="Disordered" evidence="1">
    <location>
        <begin position="88"/>
        <end position="149"/>
    </location>
</feature>
<feature type="region of interest" description="Disordered" evidence="1">
    <location>
        <begin position="944"/>
        <end position="972"/>
    </location>
</feature>
<dbReference type="PANTHER" id="PTHR45818:SF3">
    <property type="entry name" value="PROTEIN VAV"/>
    <property type="match status" value="1"/>
</dbReference>
<dbReference type="STRING" id="5599.A0A177D8C9"/>
<dbReference type="PANTHER" id="PTHR45818">
    <property type="entry name" value="PROTEIN VAV"/>
    <property type="match status" value="1"/>
</dbReference>
<dbReference type="AlphaFoldDB" id="A0A177D8C9"/>
<evidence type="ECO:0000256" key="1">
    <source>
        <dbReference type="SAM" id="MobiDB-lite"/>
    </source>
</evidence>
<dbReference type="InterPro" id="IPR000219">
    <property type="entry name" value="DH_dom"/>
</dbReference>
<keyword evidence="4" id="KW-1185">Reference proteome</keyword>
<dbReference type="GeneID" id="29120695"/>
<gene>
    <name evidence="3" type="ORF">CC77DRAFT_946711</name>
</gene>
<evidence type="ECO:0000313" key="4">
    <source>
        <dbReference type="Proteomes" id="UP000077248"/>
    </source>
</evidence>
<dbReference type="KEGG" id="aalt:CC77DRAFT_946711"/>
<accession>A0A177D8C9</accession>